<comment type="caution">
    <text evidence="1">The sequence shown here is derived from an EMBL/GenBank/DDBJ whole genome shotgun (WGS) entry which is preliminary data.</text>
</comment>
<keyword evidence="2" id="KW-1185">Reference proteome</keyword>
<dbReference type="Gene3D" id="1.10.10.10">
    <property type="entry name" value="Winged helix-like DNA-binding domain superfamily/Winged helix DNA-binding domain"/>
    <property type="match status" value="1"/>
</dbReference>
<evidence type="ECO:0000313" key="2">
    <source>
        <dbReference type="Proteomes" id="UP000602124"/>
    </source>
</evidence>
<dbReference type="InterPro" id="IPR036388">
    <property type="entry name" value="WH-like_DNA-bd_sf"/>
</dbReference>
<accession>A0A934IS79</accession>
<dbReference type="InterPro" id="IPR036390">
    <property type="entry name" value="WH_DNA-bd_sf"/>
</dbReference>
<dbReference type="SUPFAM" id="SSF46785">
    <property type="entry name" value="Winged helix' DNA-binding domain"/>
    <property type="match status" value="1"/>
</dbReference>
<dbReference type="EMBL" id="JAEKMH010000003">
    <property type="protein sequence ID" value="MBJ3785829.1"/>
    <property type="molecule type" value="Genomic_DNA"/>
</dbReference>
<evidence type="ECO:0000313" key="1">
    <source>
        <dbReference type="EMBL" id="MBJ3785829.1"/>
    </source>
</evidence>
<proteinExistence type="predicted"/>
<dbReference type="AlphaFoldDB" id="A0A934IS79"/>
<gene>
    <name evidence="1" type="ORF">JEQ47_13970</name>
</gene>
<reference evidence="1" key="1">
    <citation type="submission" date="2020-12" db="EMBL/GenBank/DDBJ databases">
        <title>Devosia sp. MSA67 isolated from Mo River.</title>
        <authorList>
            <person name="Ma F."/>
            <person name="Zi Z."/>
        </authorList>
    </citation>
    <scope>NUCLEOTIDE SEQUENCE</scope>
    <source>
        <strain evidence="1">MSA67</strain>
    </source>
</reference>
<protein>
    <submittedName>
        <fullName evidence="1">MarR family transcriptional regulator</fullName>
    </submittedName>
</protein>
<dbReference type="RefSeq" id="WP_198877053.1">
    <property type="nucleotide sequence ID" value="NZ_JAEKMH010000003.1"/>
</dbReference>
<sequence>MTDYDAPATGVLSIEQRAALDLDVAWLSYRTEFRKRMVQQGYLKHYWRSIFEADMIFCLAAQRYIDGSPITLKELSTYFEVLATPVTVKRHIDDMVAAGTLKRVTDESDRRRQFLIPTERLADIGRQFLQARVDHALAQGFVFDPERAAQIRAQKAAGGQ</sequence>
<name>A0A934IS79_9HYPH</name>
<organism evidence="1 2">
    <name type="scientific">Devosia sediminis</name>
    <dbReference type="NCBI Taxonomy" id="2798801"/>
    <lineage>
        <taxon>Bacteria</taxon>
        <taxon>Pseudomonadati</taxon>
        <taxon>Pseudomonadota</taxon>
        <taxon>Alphaproteobacteria</taxon>
        <taxon>Hyphomicrobiales</taxon>
        <taxon>Devosiaceae</taxon>
        <taxon>Devosia</taxon>
    </lineage>
</organism>
<dbReference type="Proteomes" id="UP000602124">
    <property type="component" value="Unassembled WGS sequence"/>
</dbReference>